<comment type="caution">
    <text evidence="3">The sequence shown here is derived from an EMBL/GenBank/DDBJ whole genome shotgun (WGS) entry which is preliminary data.</text>
</comment>
<evidence type="ECO:0000259" key="2">
    <source>
        <dbReference type="Pfam" id="PF08212"/>
    </source>
</evidence>
<proteinExistence type="predicted"/>
<dbReference type="PANTHER" id="PTHR10612:SF34">
    <property type="entry name" value="APOLIPOPROTEIN D"/>
    <property type="match status" value="1"/>
</dbReference>
<protein>
    <submittedName>
        <fullName evidence="3">Lipocalin</fullName>
    </submittedName>
</protein>
<dbReference type="InterPro" id="IPR022272">
    <property type="entry name" value="Lipocalin_CS"/>
</dbReference>
<keyword evidence="1" id="KW-0732">Signal</keyword>
<sequence length="302" mass="32687">MRRSRNLARAASLLLLLLPSVLPARDLGVAGHLPLPVLDLQRFAGPWHLAAWLPVDFQRKCVREARVEYRAGAGEGFDAHQSCLDEDGRRIGEDAEVVPVPGAPGSLQVRAVAPRWRAWVPFGWTRRWVLAVDPEYQWALVGAPDRDRLWILSRQPRVDRLLLASLVGKAQELGYPVAELVFDAGAPGSEARSVPQALVASTNEPFWQARVDGTGLVLTGPDLPQPRRLQLASRTDALVPGVQAIVARDAQGTVVLRVATGQCQDSMSGAWYPLRAALAVDGAEEVPGCARPAAMPAPGEPR</sequence>
<dbReference type="PROSITE" id="PS00213">
    <property type="entry name" value="LIPOCALIN"/>
    <property type="match status" value="1"/>
</dbReference>
<dbReference type="Pfam" id="PF08212">
    <property type="entry name" value="Lipocalin_2"/>
    <property type="match status" value="1"/>
</dbReference>
<evidence type="ECO:0000313" key="4">
    <source>
        <dbReference type="Proteomes" id="UP000321583"/>
    </source>
</evidence>
<dbReference type="EMBL" id="VLJS01000124">
    <property type="protein sequence ID" value="TWH02739.1"/>
    <property type="molecule type" value="Genomic_DNA"/>
</dbReference>
<feature type="signal peptide" evidence="1">
    <location>
        <begin position="1"/>
        <end position="24"/>
    </location>
</feature>
<organism evidence="3 4">
    <name type="scientific">Pseudoxanthomonas taiwanensis J19</name>
    <dbReference type="NCBI Taxonomy" id="935569"/>
    <lineage>
        <taxon>Bacteria</taxon>
        <taxon>Pseudomonadati</taxon>
        <taxon>Pseudomonadota</taxon>
        <taxon>Gammaproteobacteria</taxon>
        <taxon>Lysobacterales</taxon>
        <taxon>Lysobacteraceae</taxon>
        <taxon>Pseudoxanthomonas</taxon>
    </lineage>
</organism>
<evidence type="ECO:0000313" key="3">
    <source>
        <dbReference type="EMBL" id="TWH02739.1"/>
    </source>
</evidence>
<dbReference type="Proteomes" id="UP000321583">
    <property type="component" value="Unassembled WGS sequence"/>
</dbReference>
<dbReference type="AlphaFoldDB" id="A0A562CZ64"/>
<name>A0A562CZ64_9GAMM</name>
<feature type="chain" id="PRO_5021994750" evidence="1">
    <location>
        <begin position="25"/>
        <end position="302"/>
    </location>
</feature>
<dbReference type="RefSeq" id="WP_028915591.1">
    <property type="nucleotide sequence ID" value="NZ_VLJS01000124.1"/>
</dbReference>
<keyword evidence="4" id="KW-1185">Reference proteome</keyword>
<dbReference type="SUPFAM" id="SSF50814">
    <property type="entry name" value="Lipocalins"/>
    <property type="match status" value="1"/>
</dbReference>
<dbReference type="PANTHER" id="PTHR10612">
    <property type="entry name" value="APOLIPOPROTEIN D"/>
    <property type="match status" value="1"/>
</dbReference>
<evidence type="ECO:0000256" key="1">
    <source>
        <dbReference type="SAM" id="SignalP"/>
    </source>
</evidence>
<gene>
    <name evidence="3" type="ORF">L613_000900000200</name>
</gene>
<dbReference type="Gene3D" id="2.40.128.20">
    <property type="match status" value="1"/>
</dbReference>
<feature type="domain" description="Lipocalin/cytosolic fatty-acid binding" evidence="2">
    <location>
        <begin position="38"/>
        <end position="181"/>
    </location>
</feature>
<dbReference type="GO" id="GO:0006950">
    <property type="term" value="P:response to stress"/>
    <property type="evidence" value="ECO:0007669"/>
    <property type="project" value="UniProtKB-ARBA"/>
</dbReference>
<dbReference type="InterPro" id="IPR047202">
    <property type="entry name" value="Lipocalin_Blc-like_dom"/>
</dbReference>
<accession>A0A562CZ64</accession>
<dbReference type="InterPro" id="IPR000566">
    <property type="entry name" value="Lipocln_cytosolic_FA-bd_dom"/>
</dbReference>
<reference evidence="3 4" key="1">
    <citation type="submission" date="2019-07" db="EMBL/GenBank/DDBJ databases">
        <title>Genome sequencing of lignin-degrading bacterial isolates.</title>
        <authorList>
            <person name="Gladden J."/>
        </authorList>
    </citation>
    <scope>NUCLEOTIDE SEQUENCE [LARGE SCALE GENOMIC DNA]</scope>
    <source>
        <strain evidence="3 4">J19</strain>
    </source>
</reference>
<dbReference type="InterPro" id="IPR012674">
    <property type="entry name" value="Calycin"/>
</dbReference>
<dbReference type="CDD" id="cd19438">
    <property type="entry name" value="lipocalin_Blc-like"/>
    <property type="match status" value="1"/>
</dbReference>